<dbReference type="GO" id="GO:0008270">
    <property type="term" value="F:zinc ion binding"/>
    <property type="evidence" value="ECO:0007669"/>
    <property type="project" value="InterPro"/>
</dbReference>
<keyword evidence="4" id="KW-0378">Hydrolase</keyword>
<gene>
    <name evidence="9" type="ORF">L323_16300</name>
</gene>
<evidence type="ECO:0000256" key="4">
    <source>
        <dbReference type="ARBA" id="ARBA00022801"/>
    </source>
</evidence>
<dbReference type="STRING" id="1330534.L323_16300"/>
<feature type="domain" description="Peptidase M14" evidence="8">
    <location>
        <begin position="41"/>
        <end position="313"/>
    </location>
</feature>
<feature type="active site" description="Proton donor/acceptor" evidence="7">
    <location>
        <position position="279"/>
    </location>
</feature>
<dbReference type="Gene3D" id="3.40.630.10">
    <property type="entry name" value="Zn peptidases"/>
    <property type="match status" value="1"/>
</dbReference>
<dbReference type="PATRIC" id="fig|1330534.3.peg.3233"/>
<dbReference type="OrthoDB" id="9811296at2"/>
<evidence type="ECO:0000256" key="2">
    <source>
        <dbReference type="ARBA" id="ARBA00005988"/>
    </source>
</evidence>
<comment type="caution">
    <text evidence="9">The sequence shown here is derived from an EMBL/GenBank/DDBJ whole genome shotgun (WGS) entry which is preliminary data.</text>
</comment>
<protein>
    <submittedName>
        <fullName evidence="9">Peptidase M14</fullName>
    </submittedName>
</protein>
<dbReference type="AlphaFoldDB" id="U4QZM6"/>
<dbReference type="GO" id="GO:0004181">
    <property type="term" value="F:metallocarboxypeptidase activity"/>
    <property type="evidence" value="ECO:0007669"/>
    <property type="project" value="InterPro"/>
</dbReference>
<evidence type="ECO:0000313" key="9">
    <source>
        <dbReference type="EMBL" id="EPR09593.1"/>
    </source>
</evidence>
<accession>U4QZM6</accession>
<evidence type="ECO:0000256" key="3">
    <source>
        <dbReference type="ARBA" id="ARBA00022670"/>
    </source>
</evidence>
<dbReference type="PANTHER" id="PTHR11705">
    <property type="entry name" value="PROTEASE FAMILY M14 CARBOXYPEPTIDASE A,B"/>
    <property type="match status" value="1"/>
</dbReference>
<evidence type="ECO:0000256" key="1">
    <source>
        <dbReference type="ARBA" id="ARBA00001947"/>
    </source>
</evidence>
<dbReference type="Pfam" id="PF00246">
    <property type="entry name" value="Peptidase_M14"/>
    <property type="match status" value="1"/>
</dbReference>
<dbReference type="PANTHER" id="PTHR11705:SF143">
    <property type="entry name" value="SLL0236 PROTEIN"/>
    <property type="match status" value="1"/>
</dbReference>
<reference evidence="9 10" key="1">
    <citation type="journal article" date="2013" name="Genome Announc.">
        <title>Draft Genome Sequence of the Cellulolytic Bacterium Clostridium papyrosolvens C7 (ATCC 700395).</title>
        <authorList>
            <person name="Zepeda V."/>
            <person name="Dassa B."/>
            <person name="Borovok I."/>
            <person name="Lamed R."/>
            <person name="Bayer E.A."/>
            <person name="Cate J.H."/>
        </authorList>
    </citation>
    <scope>NUCLEOTIDE SEQUENCE [LARGE SCALE GENOMIC DNA]</scope>
    <source>
        <strain evidence="9 10">C7</strain>
    </source>
</reference>
<dbReference type="GO" id="GO:0005615">
    <property type="term" value="C:extracellular space"/>
    <property type="evidence" value="ECO:0007669"/>
    <property type="project" value="TreeGrafter"/>
</dbReference>
<name>U4QZM6_9FIRM</name>
<evidence type="ECO:0000256" key="7">
    <source>
        <dbReference type="PROSITE-ProRule" id="PRU01379"/>
    </source>
</evidence>
<evidence type="ECO:0000313" key="10">
    <source>
        <dbReference type="Proteomes" id="UP000016860"/>
    </source>
</evidence>
<proteinExistence type="inferred from homology"/>
<dbReference type="InterPro" id="IPR000834">
    <property type="entry name" value="Peptidase_M14"/>
</dbReference>
<organism evidence="9 10">
    <name type="scientific">Ruminiclostridium papyrosolvens C7</name>
    <dbReference type="NCBI Taxonomy" id="1330534"/>
    <lineage>
        <taxon>Bacteria</taxon>
        <taxon>Bacillati</taxon>
        <taxon>Bacillota</taxon>
        <taxon>Clostridia</taxon>
        <taxon>Eubacteriales</taxon>
        <taxon>Oscillospiraceae</taxon>
        <taxon>Ruminiclostridium</taxon>
    </lineage>
</organism>
<dbReference type="Proteomes" id="UP000016860">
    <property type="component" value="Unassembled WGS sequence"/>
</dbReference>
<comment type="similarity">
    <text evidence="2 7">Belongs to the peptidase M14 family.</text>
</comment>
<keyword evidence="6" id="KW-0482">Metalloprotease</keyword>
<dbReference type="EMBL" id="ATAY01000085">
    <property type="protein sequence ID" value="EPR09593.1"/>
    <property type="molecule type" value="Genomic_DNA"/>
</dbReference>
<dbReference type="PROSITE" id="PS52035">
    <property type="entry name" value="PEPTIDASE_M14"/>
    <property type="match status" value="1"/>
</dbReference>
<evidence type="ECO:0000256" key="5">
    <source>
        <dbReference type="ARBA" id="ARBA00022833"/>
    </source>
</evidence>
<dbReference type="GO" id="GO:0006508">
    <property type="term" value="P:proteolysis"/>
    <property type="evidence" value="ECO:0007669"/>
    <property type="project" value="UniProtKB-KW"/>
</dbReference>
<comment type="cofactor">
    <cofactor evidence="1">
        <name>Zn(2+)</name>
        <dbReference type="ChEBI" id="CHEBI:29105"/>
    </cofactor>
</comment>
<dbReference type="RefSeq" id="WP_020816677.1">
    <property type="nucleotide sequence ID" value="NZ_ATAY01000085.1"/>
</dbReference>
<dbReference type="SUPFAM" id="SSF53187">
    <property type="entry name" value="Zn-dependent exopeptidases"/>
    <property type="match status" value="1"/>
</dbReference>
<keyword evidence="3" id="KW-0645">Protease</keyword>
<evidence type="ECO:0000256" key="6">
    <source>
        <dbReference type="ARBA" id="ARBA00023049"/>
    </source>
</evidence>
<sequence>MSKRIKIFLLAIIYTLTSLSIFSVQASKVTYSKTLEQIYKSKDVYTETQKRLTEFNKNYSNITYLFSAGKSVQKRDLSVIKIGSGSKKIFINAAHHPREYIGTILTLNQIQNLLEAYASNGSIDGQKVRNLLDNQVTFYFMPLVNPDGVQICVSGSPSYYFNANKVDLNHNYDALWFKKITSTYSTGTKVFSEPETQAVRDLCLNIEFDLTLAYHAAGNIIYWYFGQEGADRTRDLTYANMLKTTTGYSLVSPSNYKSSTSGFKDWCVQKLKIPSFTLEVGGKRGITKPVEWSYYSTIWNENKLIPVRIAKQLMTQAKFNSDKKTSLIYKSNLFREGQIISLDGKQYIAEKDVTLLAGKISDSQKEKLNLTEIYINKIPYINLETLAECLKLNFKFEKSSNTVYIS</sequence>
<keyword evidence="5" id="KW-0862">Zinc</keyword>
<evidence type="ECO:0000259" key="8">
    <source>
        <dbReference type="PROSITE" id="PS52035"/>
    </source>
</evidence>
<dbReference type="SMART" id="SM00631">
    <property type="entry name" value="Zn_pept"/>
    <property type="match status" value="1"/>
</dbReference>